<dbReference type="EMBL" id="JASMQC010000006">
    <property type="protein sequence ID" value="KAK1944596.1"/>
    <property type="molecule type" value="Genomic_DNA"/>
</dbReference>
<dbReference type="InterPro" id="IPR019775">
    <property type="entry name" value="WD40_repeat_CS"/>
</dbReference>
<dbReference type="GO" id="GO:0030286">
    <property type="term" value="C:dynein complex"/>
    <property type="evidence" value="ECO:0007669"/>
    <property type="project" value="InterPro"/>
</dbReference>
<evidence type="ECO:0000256" key="6">
    <source>
        <dbReference type="SAM" id="MobiDB-lite"/>
    </source>
</evidence>
<dbReference type="SUPFAM" id="SSF54648">
    <property type="entry name" value="DLC"/>
    <property type="match status" value="1"/>
</dbReference>
<comment type="caution">
    <text evidence="8">The sequence shown here is derived from an EMBL/GenBank/DDBJ whole genome shotgun (WGS) entry which is preliminary data.</text>
</comment>
<dbReference type="PRINTS" id="PR00319">
    <property type="entry name" value="GPROTEINB"/>
</dbReference>
<sequence>MGEAPSWQHMWGAKVKMPCDMEDDVLEDAIKHVTSRLSKFDTEEWEKNGLAVCEEIKAHLDDAWDPNWVVCIGRNFGSFVTHVTRNFVFFYYNEKAPTVFDTLALEAMATHVAKKMKVEHEPLSSSADADASMKQENNVSEDGEDSDDETGASAIAQFQSEDGTNVGPQLEIPLSSNVRQMEELVNELLQNGKNRVPYSLFVGETEVTTSLKATVEELKLSTETALTITFQPLAAFRVRPVTRCSDTLQGHSEAILHVSFSPDGKRLASGGGDATVRFWDTNTCMPKHTGRGHKNHVLCTAWSPDGARFASSDRNGEIRLWDPLTGKQIGQPMKGHKQWVNSLTWEPMHRNATCERFASSSKDGSIKVWNARTGRSIASLSGHTDSVECIKWGGEGLLYSASRDRTIKVWAMEGEHVGKLVRTLIGHGHRINTLALNVDYVCRSGPFSHNTKSFASREEMQQAALKRYQEVRKGQPERLVSGSDDFTLFFWEPSESKKPLSRLTGHQQPVNHLSFSPDGRYFASASFDKKVKIWNGQNGKFIATLTGHVGAVYQVCWSSDSRLIVTASKDSTVKVWELSEPKNAKTTLSGHADEVYALDWSPNGDMVASGSKDRTIKMYFPAEMKRSRDDSNMDCDMDAVGMTPPPSSLWASMSPWKPPHSAAKRCRDRSVPVDALSRMMSAAVTNARIKKHSSIGRLFGGKCEAVNVCCGVCESPKRQFVANQMQRCSHCERTMGDCCRRECDSCSYSFCSSCSTLNCDEQFDRVFCLPCNEEATNHLVRDAWLIMRNHLDKRQISGKYREKKQQGAYMASVIDSHKAEAVGSAHLADTSAMEGLLGESSRPEVFLMHPREITSPGIL</sequence>
<dbReference type="InterPro" id="IPR001632">
    <property type="entry name" value="WD40_G-protein_beta-like"/>
</dbReference>
<proteinExistence type="predicted"/>
<evidence type="ECO:0000313" key="9">
    <source>
        <dbReference type="Proteomes" id="UP001259832"/>
    </source>
</evidence>
<dbReference type="InterPro" id="IPR001680">
    <property type="entry name" value="WD40_rpt"/>
</dbReference>
<dbReference type="AlphaFoldDB" id="A0AAD9GV17"/>
<dbReference type="InterPro" id="IPR037177">
    <property type="entry name" value="DLC_sf"/>
</dbReference>
<comment type="subcellular location">
    <subcellularLocation>
        <location evidence="1">Nucleus</location>
        <location evidence="1">Nucleolus</location>
    </subcellularLocation>
</comment>
<evidence type="ECO:0000256" key="5">
    <source>
        <dbReference type="PROSITE-ProRule" id="PRU00221"/>
    </source>
</evidence>
<evidence type="ECO:0000256" key="2">
    <source>
        <dbReference type="ARBA" id="ARBA00022574"/>
    </source>
</evidence>
<evidence type="ECO:0000259" key="7">
    <source>
        <dbReference type="Pfam" id="PF08154"/>
    </source>
</evidence>
<keyword evidence="2 5" id="KW-0853">WD repeat</keyword>
<feature type="repeat" description="WD" evidence="5">
    <location>
        <begin position="248"/>
        <end position="283"/>
    </location>
</feature>
<feature type="repeat" description="WD" evidence="5">
    <location>
        <begin position="380"/>
        <end position="410"/>
    </location>
</feature>
<reference evidence="8" key="1">
    <citation type="submission" date="2023-08" db="EMBL/GenBank/DDBJ databases">
        <title>Reference Genome Resource for the Citrus Pathogen Phytophthora citrophthora.</title>
        <authorList>
            <person name="Moller H."/>
            <person name="Coetzee B."/>
            <person name="Rose L.J."/>
            <person name="Van Niekerk J.M."/>
        </authorList>
    </citation>
    <scope>NUCLEOTIDE SEQUENCE</scope>
    <source>
        <strain evidence="8">STE-U-9442</strain>
    </source>
</reference>
<dbReference type="GO" id="GO:0005730">
    <property type="term" value="C:nucleolus"/>
    <property type="evidence" value="ECO:0007669"/>
    <property type="project" value="UniProtKB-SubCell"/>
</dbReference>
<dbReference type="GO" id="GO:0000027">
    <property type="term" value="P:ribosomal large subunit assembly"/>
    <property type="evidence" value="ECO:0007669"/>
    <property type="project" value="TreeGrafter"/>
</dbReference>
<keyword evidence="4" id="KW-0539">Nucleus</keyword>
<dbReference type="Pfam" id="PF01221">
    <property type="entry name" value="Dynein_light"/>
    <property type="match status" value="1"/>
</dbReference>
<feature type="compositionally biased region" description="Acidic residues" evidence="6">
    <location>
        <begin position="139"/>
        <end position="150"/>
    </location>
</feature>
<protein>
    <submittedName>
        <fullName evidence="8">Notchless 1</fullName>
    </submittedName>
</protein>
<dbReference type="PANTHER" id="PTHR19848:SF0">
    <property type="entry name" value="NOTCHLESS PROTEIN HOMOLOG 1"/>
    <property type="match status" value="1"/>
</dbReference>
<feature type="repeat" description="WD" evidence="5">
    <location>
        <begin position="588"/>
        <end position="619"/>
    </location>
</feature>
<evidence type="ECO:0000313" key="8">
    <source>
        <dbReference type="EMBL" id="KAK1944596.1"/>
    </source>
</evidence>
<dbReference type="GO" id="GO:0007017">
    <property type="term" value="P:microtubule-based process"/>
    <property type="evidence" value="ECO:0007669"/>
    <property type="project" value="InterPro"/>
</dbReference>
<dbReference type="Gene3D" id="3.30.740.10">
    <property type="entry name" value="Protein Inhibitor Of Neuronal Nitric Oxide Synthase"/>
    <property type="match status" value="1"/>
</dbReference>
<dbReference type="PROSITE" id="PS50082">
    <property type="entry name" value="WD_REPEATS_2"/>
    <property type="match status" value="7"/>
</dbReference>
<dbReference type="SMART" id="SM00320">
    <property type="entry name" value="WD40"/>
    <property type="match status" value="8"/>
</dbReference>
<dbReference type="PRINTS" id="PR00320">
    <property type="entry name" value="GPROTEINBRPT"/>
</dbReference>
<dbReference type="SMART" id="SM01375">
    <property type="entry name" value="Dynein_light"/>
    <property type="match status" value="1"/>
</dbReference>
<dbReference type="PROSITE" id="PS00678">
    <property type="entry name" value="WD_REPEATS_1"/>
    <property type="match status" value="2"/>
</dbReference>
<dbReference type="Gene3D" id="2.130.10.10">
    <property type="entry name" value="YVTN repeat-like/Quinoprotein amine dehydrogenase"/>
    <property type="match status" value="1"/>
</dbReference>
<dbReference type="Pfam" id="PF08154">
    <property type="entry name" value="NLE"/>
    <property type="match status" value="1"/>
</dbReference>
<accession>A0AAD9GV17</accession>
<evidence type="ECO:0000256" key="4">
    <source>
        <dbReference type="ARBA" id="ARBA00023242"/>
    </source>
</evidence>
<feature type="region of interest" description="Disordered" evidence="6">
    <location>
        <begin position="119"/>
        <end position="150"/>
    </location>
</feature>
<dbReference type="InterPro" id="IPR001372">
    <property type="entry name" value="Dynein_light_chain_typ-1/2"/>
</dbReference>
<feature type="repeat" description="WD" evidence="5">
    <location>
        <begin position="503"/>
        <end position="544"/>
    </location>
</feature>
<dbReference type="Pfam" id="PF00400">
    <property type="entry name" value="WD40"/>
    <property type="match status" value="7"/>
</dbReference>
<dbReference type="PANTHER" id="PTHR19848">
    <property type="entry name" value="WD40 REPEAT PROTEIN"/>
    <property type="match status" value="1"/>
</dbReference>
<dbReference type="InterPro" id="IPR015943">
    <property type="entry name" value="WD40/YVTN_repeat-like_dom_sf"/>
</dbReference>
<keyword evidence="9" id="KW-1185">Reference proteome</keyword>
<feature type="domain" description="NLE" evidence="7">
    <location>
        <begin position="156"/>
        <end position="214"/>
    </location>
</feature>
<dbReference type="Proteomes" id="UP001259832">
    <property type="component" value="Unassembled WGS sequence"/>
</dbReference>
<dbReference type="PROSITE" id="PS50294">
    <property type="entry name" value="WD_REPEATS_REGION"/>
    <property type="match status" value="7"/>
</dbReference>
<dbReference type="InterPro" id="IPR036322">
    <property type="entry name" value="WD40_repeat_dom_sf"/>
</dbReference>
<evidence type="ECO:0000256" key="1">
    <source>
        <dbReference type="ARBA" id="ARBA00004604"/>
    </source>
</evidence>
<dbReference type="FunFam" id="2.130.10.10:FF:000464">
    <property type="entry name" value="Ribosome assembly protein 4"/>
    <property type="match status" value="1"/>
</dbReference>
<evidence type="ECO:0000256" key="3">
    <source>
        <dbReference type="ARBA" id="ARBA00022737"/>
    </source>
</evidence>
<dbReference type="InterPro" id="IPR020472">
    <property type="entry name" value="WD40_PAC1"/>
</dbReference>
<dbReference type="CDD" id="cd00200">
    <property type="entry name" value="WD40"/>
    <property type="match status" value="1"/>
</dbReference>
<gene>
    <name evidence="8" type="ORF">P3T76_004508</name>
</gene>
<feature type="repeat" description="WD" evidence="5">
    <location>
        <begin position="333"/>
        <end position="379"/>
    </location>
</feature>
<name>A0AAD9GV17_9STRA</name>
<feature type="repeat" description="WD" evidence="5">
    <location>
        <begin position="290"/>
        <end position="331"/>
    </location>
</feature>
<dbReference type="SUPFAM" id="SSF50978">
    <property type="entry name" value="WD40 repeat-like"/>
    <property type="match status" value="1"/>
</dbReference>
<feature type="repeat" description="WD" evidence="5">
    <location>
        <begin position="545"/>
        <end position="586"/>
    </location>
</feature>
<dbReference type="InterPro" id="IPR012972">
    <property type="entry name" value="NLE"/>
</dbReference>
<keyword evidence="3" id="KW-0677">Repeat</keyword>
<organism evidence="8 9">
    <name type="scientific">Phytophthora citrophthora</name>
    <dbReference type="NCBI Taxonomy" id="4793"/>
    <lineage>
        <taxon>Eukaryota</taxon>
        <taxon>Sar</taxon>
        <taxon>Stramenopiles</taxon>
        <taxon>Oomycota</taxon>
        <taxon>Peronosporomycetes</taxon>
        <taxon>Peronosporales</taxon>
        <taxon>Peronosporaceae</taxon>
        <taxon>Phytophthora</taxon>
    </lineage>
</organism>